<sequence length="202" mass="22212">MQFILLFLMSLTLAGCFTAGKRGGEEALAIYDLGMVSVLPSDKQRRKPPVAIEVRAPLWFDSMGIEYRLAYVDKSRLREYGRARWAGPPAQLIQQRLVQQLGFVVHGQSRAGCVLRFDITEFSQVFDSPNASHALLQGRLQWMDRSRTNIASRDVNLASDSPSADARGGVTALSASIEQLTVTNRAWEAELKAAGQLKACGA</sequence>
<dbReference type="InterPro" id="IPR005586">
    <property type="entry name" value="ABC_trans_aux"/>
</dbReference>
<name>A0A935JV58_9RHOO</name>
<proteinExistence type="predicted"/>
<evidence type="ECO:0000313" key="3">
    <source>
        <dbReference type="Proteomes" id="UP000739411"/>
    </source>
</evidence>
<gene>
    <name evidence="2" type="ORF">IPJ38_03760</name>
</gene>
<dbReference type="AlphaFoldDB" id="A0A935JV58"/>
<reference evidence="2 3" key="1">
    <citation type="submission" date="2020-10" db="EMBL/GenBank/DDBJ databases">
        <title>Connecting structure to function with the recovery of over 1000 high-quality activated sludge metagenome-assembled genomes encoding full-length rRNA genes using long-read sequencing.</title>
        <authorList>
            <person name="Singleton C.M."/>
            <person name="Petriglieri F."/>
            <person name="Kristensen J.M."/>
            <person name="Kirkegaard R.H."/>
            <person name="Michaelsen T.Y."/>
            <person name="Andersen M.H."/>
            <person name="Karst S.M."/>
            <person name="Dueholm M.S."/>
            <person name="Nielsen P.H."/>
            <person name="Albertsen M."/>
        </authorList>
    </citation>
    <scope>NUCLEOTIDE SEQUENCE [LARGE SCALE GENOMIC DNA]</scope>
    <source>
        <strain evidence="2">EsbW_18-Q3-R4-48_BATAC.463</strain>
    </source>
</reference>
<comment type="caution">
    <text evidence="2">The sequence shown here is derived from an EMBL/GenBank/DDBJ whole genome shotgun (WGS) entry which is preliminary data.</text>
</comment>
<evidence type="ECO:0000259" key="1">
    <source>
        <dbReference type="Pfam" id="PF03886"/>
    </source>
</evidence>
<dbReference type="Proteomes" id="UP000739411">
    <property type="component" value="Unassembled WGS sequence"/>
</dbReference>
<dbReference type="SUPFAM" id="SSF159594">
    <property type="entry name" value="XCC0632-like"/>
    <property type="match status" value="1"/>
</dbReference>
<dbReference type="Gene3D" id="3.40.50.10610">
    <property type="entry name" value="ABC-type transport auxiliary lipoprotein component"/>
    <property type="match status" value="1"/>
</dbReference>
<dbReference type="EMBL" id="JADJMS010000008">
    <property type="protein sequence ID" value="MBK7414353.1"/>
    <property type="molecule type" value="Genomic_DNA"/>
</dbReference>
<evidence type="ECO:0000313" key="2">
    <source>
        <dbReference type="EMBL" id="MBK7414353.1"/>
    </source>
</evidence>
<accession>A0A935JV58</accession>
<feature type="domain" description="ABC-type transport auxiliary lipoprotein component" evidence="1">
    <location>
        <begin position="54"/>
        <end position="181"/>
    </location>
</feature>
<organism evidence="2 3">
    <name type="scientific">Candidatus Dechloromonas phosphorivorans</name>
    <dbReference type="NCBI Taxonomy" id="2899244"/>
    <lineage>
        <taxon>Bacteria</taxon>
        <taxon>Pseudomonadati</taxon>
        <taxon>Pseudomonadota</taxon>
        <taxon>Betaproteobacteria</taxon>
        <taxon>Rhodocyclales</taxon>
        <taxon>Azonexaceae</taxon>
        <taxon>Dechloromonas</taxon>
    </lineage>
</organism>
<dbReference type="Pfam" id="PF03886">
    <property type="entry name" value="ABC_trans_aux"/>
    <property type="match status" value="1"/>
</dbReference>
<protein>
    <submittedName>
        <fullName evidence="2">Membrane integrity-associated transporter subunit PqiC</fullName>
    </submittedName>
</protein>